<evidence type="ECO:0000256" key="2">
    <source>
        <dbReference type="ARBA" id="ARBA00022729"/>
    </source>
</evidence>
<proteinExistence type="predicted"/>
<accession>A0A8J3CQC3</accession>
<dbReference type="Pfam" id="PF13365">
    <property type="entry name" value="Trypsin_2"/>
    <property type="match status" value="1"/>
</dbReference>
<feature type="active site" description="Charge relay system" evidence="6">
    <location>
        <position position="220"/>
    </location>
</feature>
<dbReference type="Pfam" id="PF13180">
    <property type="entry name" value="PDZ_2"/>
    <property type="match status" value="1"/>
</dbReference>
<dbReference type="AlphaFoldDB" id="A0A8J3CQC3"/>
<dbReference type="InterPro" id="IPR001940">
    <property type="entry name" value="Peptidase_S1C"/>
</dbReference>
<reference evidence="10" key="1">
    <citation type="journal article" date="2014" name="Int. J. Syst. Evol. Microbiol.">
        <title>Complete genome sequence of Corynebacterium casei LMG S-19264T (=DSM 44701T), isolated from a smear-ripened cheese.</title>
        <authorList>
            <consortium name="US DOE Joint Genome Institute (JGI-PGF)"/>
            <person name="Walter F."/>
            <person name="Albersmeier A."/>
            <person name="Kalinowski J."/>
            <person name="Ruckert C."/>
        </authorList>
    </citation>
    <scope>NUCLEOTIDE SEQUENCE</scope>
    <source>
        <strain evidence="10">KCTC 32513</strain>
    </source>
</reference>
<dbReference type="RefSeq" id="WP_189497415.1">
    <property type="nucleotide sequence ID" value="NZ_BMZH01000006.1"/>
</dbReference>
<feature type="domain" description="PDZ" evidence="9">
    <location>
        <begin position="389"/>
        <end position="444"/>
    </location>
</feature>
<dbReference type="GO" id="GO:0006508">
    <property type="term" value="P:proteolysis"/>
    <property type="evidence" value="ECO:0007669"/>
    <property type="project" value="UniProtKB-KW"/>
</dbReference>
<evidence type="ECO:0000256" key="7">
    <source>
        <dbReference type="PIRSR" id="PIRSR611782-2"/>
    </source>
</evidence>
<keyword evidence="4" id="KW-0378">Hydrolase</keyword>
<protein>
    <submittedName>
        <fullName evidence="10">Serine protease</fullName>
    </submittedName>
</protein>
<dbReference type="GO" id="GO:0004252">
    <property type="term" value="F:serine-type endopeptidase activity"/>
    <property type="evidence" value="ECO:0007669"/>
    <property type="project" value="InterPro"/>
</dbReference>
<gene>
    <name evidence="10" type="ORF">GCM10009069_17000</name>
</gene>
<feature type="domain" description="PDZ" evidence="9">
    <location>
        <begin position="290"/>
        <end position="355"/>
    </location>
</feature>
<keyword evidence="11" id="KW-1185">Reference proteome</keyword>
<evidence type="ECO:0000256" key="3">
    <source>
        <dbReference type="ARBA" id="ARBA00022737"/>
    </source>
</evidence>
<keyword evidence="1 10" id="KW-0645">Protease</keyword>
<dbReference type="PANTHER" id="PTHR43343">
    <property type="entry name" value="PEPTIDASE S12"/>
    <property type="match status" value="1"/>
</dbReference>
<evidence type="ECO:0000256" key="6">
    <source>
        <dbReference type="PIRSR" id="PIRSR611782-1"/>
    </source>
</evidence>
<keyword evidence="5" id="KW-0720">Serine protease</keyword>
<dbReference type="SUPFAM" id="SSF50494">
    <property type="entry name" value="Trypsin-like serine proteases"/>
    <property type="match status" value="1"/>
</dbReference>
<dbReference type="InterPro" id="IPR009003">
    <property type="entry name" value="Peptidase_S1_PA"/>
</dbReference>
<name>A0A8J3CQC3_9PROT</name>
<dbReference type="Proteomes" id="UP000634004">
    <property type="component" value="Unassembled WGS sequence"/>
</dbReference>
<dbReference type="PANTHER" id="PTHR43343:SF3">
    <property type="entry name" value="PROTEASE DO-LIKE 8, CHLOROPLASTIC"/>
    <property type="match status" value="1"/>
</dbReference>
<organism evidence="10 11">
    <name type="scientific">Algimonas arctica</name>
    <dbReference type="NCBI Taxonomy" id="1479486"/>
    <lineage>
        <taxon>Bacteria</taxon>
        <taxon>Pseudomonadati</taxon>
        <taxon>Pseudomonadota</taxon>
        <taxon>Alphaproteobacteria</taxon>
        <taxon>Maricaulales</taxon>
        <taxon>Robiginitomaculaceae</taxon>
        <taxon>Algimonas</taxon>
    </lineage>
</organism>
<evidence type="ECO:0000256" key="1">
    <source>
        <dbReference type="ARBA" id="ARBA00022670"/>
    </source>
</evidence>
<dbReference type="PROSITE" id="PS50106">
    <property type="entry name" value="PDZ"/>
    <property type="match status" value="2"/>
</dbReference>
<reference evidence="10" key="2">
    <citation type="submission" date="2020-09" db="EMBL/GenBank/DDBJ databases">
        <authorList>
            <person name="Sun Q."/>
            <person name="Kim S."/>
        </authorList>
    </citation>
    <scope>NUCLEOTIDE SEQUENCE</scope>
    <source>
        <strain evidence="10">KCTC 32513</strain>
    </source>
</reference>
<evidence type="ECO:0000256" key="4">
    <source>
        <dbReference type="ARBA" id="ARBA00022801"/>
    </source>
</evidence>
<dbReference type="InterPro" id="IPR011782">
    <property type="entry name" value="Pept_S1C_Do"/>
</dbReference>
<evidence type="ECO:0000313" key="11">
    <source>
        <dbReference type="Proteomes" id="UP000634004"/>
    </source>
</evidence>
<dbReference type="InterPro" id="IPR001478">
    <property type="entry name" value="PDZ"/>
</dbReference>
<evidence type="ECO:0000259" key="9">
    <source>
        <dbReference type="PROSITE" id="PS50106"/>
    </source>
</evidence>
<feature type="binding site" evidence="7">
    <location>
        <begin position="218"/>
        <end position="220"/>
    </location>
    <ligand>
        <name>substrate</name>
    </ligand>
</feature>
<dbReference type="InterPro" id="IPR036034">
    <property type="entry name" value="PDZ_sf"/>
</dbReference>
<comment type="caution">
    <text evidence="10">The sequence shown here is derived from an EMBL/GenBank/DDBJ whole genome shotgun (WGS) entry which is preliminary data.</text>
</comment>
<feature type="active site" description="Charge relay system" evidence="6">
    <location>
        <position position="146"/>
    </location>
</feature>
<dbReference type="InterPro" id="IPR051201">
    <property type="entry name" value="Chloro_Bact_Ser_Proteases"/>
</dbReference>
<feature type="signal peptide" evidence="8">
    <location>
        <begin position="1"/>
        <end position="24"/>
    </location>
</feature>
<feature type="binding site" evidence="7">
    <location>
        <position position="146"/>
    </location>
    <ligand>
        <name>substrate</name>
    </ligand>
</feature>
<dbReference type="PRINTS" id="PR00834">
    <property type="entry name" value="PROTEASES2C"/>
</dbReference>
<evidence type="ECO:0000313" key="10">
    <source>
        <dbReference type="EMBL" id="GHA94636.1"/>
    </source>
</evidence>
<feature type="active site" description="Charge relay system" evidence="6">
    <location>
        <position position="116"/>
    </location>
</feature>
<evidence type="ECO:0000256" key="5">
    <source>
        <dbReference type="ARBA" id="ARBA00022825"/>
    </source>
</evidence>
<sequence length="480" mass="51284">MKTALNQTLISFLAIATLSLSAHAQTPLNPALQPLLRQIPTSQMEVQLSYAPVVSETAPAVVNIFTSRTVQRRQSTGNDFFDRMFGMGRAPQERVENSLGSGVIVRSNGTVVTNAHVIRGADELRVVLNDRREFDATVIAKDDDLDLAVLQIDTAGEQLPTLRLQQDGDREIGDIVLAIGNPFGVGQTVTSGIISALGRTNVSNSSSFIQTDAAVNPGNSGGALVNLSGELIGVNTAIFSRSGGSNGIGFAIPAELVGRAVDSALSTGEIVRPWIGARTDAVDATMAAALGLDRARGAVINELLDGGPADEAGLRKGDVILSVGGTEVNDNSGLRFTLATMESGERTRVDYVRDGRERTATVKIDIPQESPKRDERELLGVHPLDGATVVNMSPALGEELGFDPYLNGVMVLKVQRRSAAYYNRLRPGDFILSVNDRIVDATNDLERSLKAEENSDVWEVEIDRQGRIGLLPIRAIPNPT</sequence>
<evidence type="ECO:0000256" key="8">
    <source>
        <dbReference type="SAM" id="SignalP"/>
    </source>
</evidence>
<dbReference type="EMBL" id="BMZH01000006">
    <property type="protein sequence ID" value="GHA94636.1"/>
    <property type="molecule type" value="Genomic_DNA"/>
</dbReference>
<dbReference type="SUPFAM" id="SSF50156">
    <property type="entry name" value="PDZ domain-like"/>
    <property type="match status" value="2"/>
</dbReference>
<keyword evidence="3" id="KW-0677">Repeat</keyword>
<dbReference type="NCBIfam" id="TIGR02037">
    <property type="entry name" value="degP_htrA_DO"/>
    <property type="match status" value="1"/>
</dbReference>
<dbReference type="Gene3D" id="2.30.42.10">
    <property type="match status" value="2"/>
</dbReference>
<feature type="binding site" evidence="7">
    <location>
        <position position="116"/>
    </location>
    <ligand>
        <name>substrate</name>
    </ligand>
</feature>
<feature type="chain" id="PRO_5038766300" evidence="8">
    <location>
        <begin position="25"/>
        <end position="480"/>
    </location>
</feature>
<keyword evidence="2 8" id="KW-0732">Signal</keyword>
<dbReference type="Gene3D" id="2.40.10.120">
    <property type="match status" value="1"/>
</dbReference>
<dbReference type="SMART" id="SM00228">
    <property type="entry name" value="PDZ"/>
    <property type="match status" value="2"/>
</dbReference>